<feature type="transmembrane region" description="Helical" evidence="10">
    <location>
        <begin position="78"/>
        <end position="103"/>
    </location>
</feature>
<protein>
    <recommendedName>
        <fullName evidence="3 9">Flagellar biosynthetic protein FliR</fullName>
    </recommendedName>
</protein>
<evidence type="ECO:0000256" key="8">
    <source>
        <dbReference type="ARBA" id="ARBA00023143"/>
    </source>
</evidence>
<dbReference type="GO" id="GO:0005886">
    <property type="term" value="C:plasma membrane"/>
    <property type="evidence" value="ECO:0007669"/>
    <property type="project" value="UniProtKB-SubCell"/>
</dbReference>
<evidence type="ECO:0000256" key="9">
    <source>
        <dbReference type="NCBIfam" id="TIGR01400"/>
    </source>
</evidence>
<dbReference type="Pfam" id="PF01311">
    <property type="entry name" value="Bac_export_1"/>
    <property type="match status" value="1"/>
</dbReference>
<feature type="transmembrane region" description="Helical" evidence="10">
    <location>
        <begin position="124"/>
        <end position="140"/>
    </location>
</feature>
<accession>A0A420EFL7</accession>
<keyword evidence="6 10" id="KW-1133">Transmembrane helix</keyword>
<comment type="caution">
    <text evidence="11">The sequence shown here is derived from an EMBL/GenBank/DDBJ whole genome shotgun (WGS) entry which is preliminary data.</text>
</comment>
<dbReference type="RefSeq" id="WP_120353498.1">
    <property type="nucleotide sequence ID" value="NZ_RAQO01000004.1"/>
</dbReference>
<evidence type="ECO:0000256" key="3">
    <source>
        <dbReference type="ARBA" id="ARBA00021717"/>
    </source>
</evidence>
<evidence type="ECO:0000256" key="6">
    <source>
        <dbReference type="ARBA" id="ARBA00022989"/>
    </source>
</evidence>
<keyword evidence="11" id="KW-0282">Flagellum</keyword>
<feature type="transmembrane region" description="Helical" evidence="10">
    <location>
        <begin position="146"/>
        <end position="167"/>
    </location>
</feature>
<evidence type="ECO:0000256" key="2">
    <source>
        <dbReference type="ARBA" id="ARBA00009772"/>
    </source>
</evidence>
<comment type="similarity">
    <text evidence="2 10">Belongs to the FliR/MopE/SpaR family.</text>
</comment>
<dbReference type="NCBIfam" id="TIGR01400">
    <property type="entry name" value="fliR"/>
    <property type="match status" value="1"/>
</dbReference>
<proteinExistence type="inferred from homology"/>
<feature type="transmembrane region" description="Helical" evidence="10">
    <location>
        <begin position="213"/>
        <end position="238"/>
    </location>
</feature>
<reference evidence="11 12" key="1">
    <citation type="submission" date="2018-09" db="EMBL/GenBank/DDBJ databases">
        <authorList>
            <person name="Wang Z."/>
        </authorList>
    </citation>
    <scope>NUCLEOTIDE SEQUENCE [LARGE SCALE GENOMIC DNA]</scope>
    <source>
        <strain evidence="11 12">ALS 81</strain>
    </source>
</reference>
<dbReference type="GO" id="GO:0044780">
    <property type="term" value="P:bacterial-type flagellum assembly"/>
    <property type="evidence" value="ECO:0007669"/>
    <property type="project" value="UniProtKB-UniRule"/>
</dbReference>
<evidence type="ECO:0000256" key="10">
    <source>
        <dbReference type="RuleBase" id="RU362071"/>
    </source>
</evidence>
<evidence type="ECO:0000256" key="1">
    <source>
        <dbReference type="ARBA" id="ARBA00002578"/>
    </source>
</evidence>
<sequence>MNLDSGLIMQWIGEYVWALARISGLMLSIAVYSGKTVPTRVRMLFSVAITFVVVPVLPPVTGIELFSLEAALVIAQQILIGAAAGFCTSLLLQTFVVAGQVIAMQTSLGFASMVDPINGQNTPVVGQIYLLLATLLFLAVDGHGQLITLVVMSFETIPVGLTGLSVVSYQSLAAWFSQIFFAALTMSISPIVAMLLVNFSFGVMTRAAPQLNIFSIGFAVGMLFGLLILWLTIGGFMVHFNTQWENSRQLACQILEVGC</sequence>
<dbReference type="InterPro" id="IPR006303">
    <property type="entry name" value="FliR"/>
</dbReference>
<organism evidence="11 12">
    <name type="scientific">Alginatibacterium sediminis</name>
    <dbReference type="NCBI Taxonomy" id="2164068"/>
    <lineage>
        <taxon>Bacteria</taxon>
        <taxon>Pseudomonadati</taxon>
        <taxon>Pseudomonadota</taxon>
        <taxon>Gammaproteobacteria</taxon>
        <taxon>Alteromonadales</taxon>
        <taxon>Alteromonadaceae</taxon>
        <taxon>Alginatibacterium</taxon>
    </lineage>
</organism>
<dbReference type="OrthoDB" id="9797790at2"/>
<dbReference type="PANTHER" id="PTHR30065">
    <property type="entry name" value="FLAGELLAR BIOSYNTHETIC PROTEIN FLIR"/>
    <property type="match status" value="1"/>
</dbReference>
<keyword evidence="8 10" id="KW-0975">Bacterial flagellum</keyword>
<keyword evidence="7 10" id="KW-0472">Membrane</keyword>
<keyword evidence="11" id="KW-0969">Cilium</keyword>
<dbReference type="PRINTS" id="PR00953">
    <property type="entry name" value="TYPE3IMRPROT"/>
</dbReference>
<feature type="transmembrane region" description="Helical" evidence="10">
    <location>
        <begin position="15"/>
        <end position="32"/>
    </location>
</feature>
<keyword evidence="5 10" id="KW-0812">Transmembrane</keyword>
<dbReference type="EMBL" id="RAQO01000004">
    <property type="protein sequence ID" value="RKF19492.1"/>
    <property type="molecule type" value="Genomic_DNA"/>
</dbReference>
<name>A0A420EFL7_9ALTE</name>
<evidence type="ECO:0000256" key="7">
    <source>
        <dbReference type="ARBA" id="ARBA00023136"/>
    </source>
</evidence>
<keyword evidence="12" id="KW-1185">Reference proteome</keyword>
<gene>
    <name evidence="11" type="primary">fliR</name>
    <name evidence="11" type="ORF">DBZ36_03225</name>
</gene>
<dbReference type="GO" id="GO:0009425">
    <property type="term" value="C:bacterial-type flagellum basal body"/>
    <property type="evidence" value="ECO:0007669"/>
    <property type="project" value="UniProtKB-SubCell"/>
</dbReference>
<feature type="transmembrane region" description="Helical" evidence="10">
    <location>
        <begin position="44"/>
        <end position="66"/>
    </location>
</feature>
<keyword evidence="4 10" id="KW-1003">Cell membrane</keyword>
<dbReference type="GO" id="GO:0006605">
    <property type="term" value="P:protein targeting"/>
    <property type="evidence" value="ECO:0007669"/>
    <property type="project" value="UniProtKB-UniRule"/>
</dbReference>
<dbReference type="AlphaFoldDB" id="A0A420EFL7"/>
<keyword evidence="11" id="KW-0966">Cell projection</keyword>
<evidence type="ECO:0000313" key="12">
    <source>
        <dbReference type="Proteomes" id="UP000286482"/>
    </source>
</evidence>
<evidence type="ECO:0000256" key="4">
    <source>
        <dbReference type="ARBA" id="ARBA00022475"/>
    </source>
</evidence>
<dbReference type="PANTHER" id="PTHR30065:SF8">
    <property type="entry name" value="FLAGELLAR BIOSYNTHETIC PROTEIN FLIR"/>
    <property type="match status" value="1"/>
</dbReference>
<dbReference type="Proteomes" id="UP000286482">
    <property type="component" value="Unassembled WGS sequence"/>
</dbReference>
<comment type="function">
    <text evidence="1 10">Role in flagellar biosynthesis.</text>
</comment>
<evidence type="ECO:0000313" key="11">
    <source>
        <dbReference type="EMBL" id="RKF19492.1"/>
    </source>
</evidence>
<evidence type="ECO:0000256" key="5">
    <source>
        <dbReference type="ARBA" id="ARBA00022692"/>
    </source>
</evidence>
<dbReference type="InterPro" id="IPR002010">
    <property type="entry name" value="T3SS_IM_R"/>
</dbReference>
<comment type="subcellular location">
    <subcellularLocation>
        <location evidence="10">Cell membrane</location>
        <topology evidence="10">Multi-pass membrane protein</topology>
    </subcellularLocation>
    <subcellularLocation>
        <location evidence="10">Bacterial flagellum basal body</location>
    </subcellularLocation>
</comment>
<feature type="transmembrane region" description="Helical" evidence="10">
    <location>
        <begin position="179"/>
        <end position="201"/>
    </location>
</feature>